<comment type="caution">
    <text evidence="1">The sequence shown here is derived from an EMBL/GenBank/DDBJ whole genome shotgun (WGS) entry which is preliminary data.</text>
</comment>
<reference evidence="2" key="1">
    <citation type="journal article" date="2019" name="Int. J. Syst. Evol. Microbiol.">
        <title>The Global Catalogue of Microorganisms (GCM) 10K type strain sequencing project: providing services to taxonomists for standard genome sequencing and annotation.</title>
        <authorList>
            <consortium name="The Broad Institute Genomics Platform"/>
            <consortium name="The Broad Institute Genome Sequencing Center for Infectious Disease"/>
            <person name="Wu L."/>
            <person name="Ma J."/>
        </authorList>
    </citation>
    <scope>NUCLEOTIDE SEQUENCE [LARGE SCALE GENOMIC DNA]</scope>
    <source>
        <strain evidence="2">CCM 7756</strain>
    </source>
</reference>
<dbReference type="EMBL" id="JBHRVQ010000001">
    <property type="protein sequence ID" value="MFC3388235.1"/>
    <property type="molecule type" value="Genomic_DNA"/>
</dbReference>
<evidence type="ECO:0000313" key="2">
    <source>
        <dbReference type="Proteomes" id="UP001595637"/>
    </source>
</evidence>
<evidence type="ECO:0000313" key="1">
    <source>
        <dbReference type="EMBL" id="MFC3388235.1"/>
    </source>
</evidence>
<sequence length="117" mass="13809">MHKEEAKTVIRTIRAFYPTFIKDNEEGREKARIWMMKLMEANYQKTMIKLDHYATTEAFPPQLARIIHVDQLSDPKDTLESDINRVRIEKADPRLVELREEKLNRLRTLLAGGEVNE</sequence>
<dbReference type="RefSeq" id="WP_380653395.1">
    <property type="nucleotide sequence ID" value="NZ_JBHRVQ010000001.1"/>
</dbReference>
<protein>
    <recommendedName>
        <fullName evidence="3">Replicative helicase inhibitor G39P N-terminal domain-containing protein</fullName>
    </recommendedName>
</protein>
<organism evidence="1 2">
    <name type="scientific">Salinicoccus sesuvii</name>
    <dbReference type="NCBI Taxonomy" id="868281"/>
    <lineage>
        <taxon>Bacteria</taxon>
        <taxon>Bacillati</taxon>
        <taxon>Bacillota</taxon>
        <taxon>Bacilli</taxon>
        <taxon>Bacillales</taxon>
        <taxon>Staphylococcaceae</taxon>
        <taxon>Salinicoccus</taxon>
    </lineage>
</organism>
<keyword evidence="2" id="KW-1185">Reference proteome</keyword>
<accession>A0ABV7N6M8</accession>
<proteinExistence type="predicted"/>
<dbReference type="Gene3D" id="1.10.8.200">
    <property type="entry name" value="Replisome organizer (g39p helicase loader/inhibitor protein)"/>
    <property type="match status" value="1"/>
</dbReference>
<dbReference type="Proteomes" id="UP001595637">
    <property type="component" value="Unassembled WGS sequence"/>
</dbReference>
<gene>
    <name evidence="1" type="ORF">ACFOEO_06605</name>
</gene>
<evidence type="ECO:0008006" key="3">
    <source>
        <dbReference type="Google" id="ProtNLM"/>
    </source>
</evidence>
<name>A0ABV7N6M8_9STAP</name>